<dbReference type="HOGENOM" id="CLU_1648256_0_0_2"/>
<evidence type="ECO:0000313" key="2">
    <source>
        <dbReference type="Proteomes" id="UP000010846"/>
    </source>
</evidence>
<dbReference type="KEGG" id="hru:Halru_2242"/>
<keyword evidence="2" id="KW-1185">Reference proteome</keyword>
<organism evidence="1 2">
    <name type="scientific">Halovivax ruber (strain DSM 18193 / JCM 13892 / XH-70)</name>
    <dbReference type="NCBI Taxonomy" id="797302"/>
    <lineage>
        <taxon>Archaea</taxon>
        <taxon>Methanobacteriati</taxon>
        <taxon>Methanobacteriota</taxon>
        <taxon>Stenosarchaea group</taxon>
        <taxon>Halobacteria</taxon>
        <taxon>Halobacteriales</taxon>
        <taxon>Natrialbaceae</taxon>
        <taxon>Halovivax</taxon>
    </lineage>
</organism>
<protein>
    <recommendedName>
        <fullName evidence="3">EVE domain-containing protein</fullName>
    </recommendedName>
</protein>
<dbReference type="GeneID" id="14376750"/>
<dbReference type="eggNOG" id="arCOG13029">
    <property type="taxonomic scope" value="Archaea"/>
</dbReference>
<proteinExistence type="predicted"/>
<name>L0IDE3_HALRX</name>
<dbReference type="EMBL" id="CP003050">
    <property type="protein sequence ID" value="AGB16828.1"/>
    <property type="molecule type" value="Genomic_DNA"/>
</dbReference>
<dbReference type="AlphaFoldDB" id="L0IDE3"/>
<sequence length="157" mass="17245">MSNVFLARCESPAFDETVVSPVDLTSVPEAPDGLADGESVRFWGVSDGSRNESNFAKLEPDDLVLFFRDDAYVATGRVETTVEDDEGWASDAFETGEPFTMLYSLSAVEEIQVPRAKVNRLFDYSDSYEPHGLLRVNPSNVDGSLAAIELALQRVSE</sequence>
<dbReference type="Proteomes" id="UP000010846">
    <property type="component" value="Chromosome"/>
</dbReference>
<evidence type="ECO:0008006" key="3">
    <source>
        <dbReference type="Google" id="ProtNLM"/>
    </source>
</evidence>
<gene>
    <name evidence="1" type="ordered locus">Halru_2242</name>
</gene>
<dbReference type="OrthoDB" id="339314at2157"/>
<accession>L0IDE3</accession>
<evidence type="ECO:0000313" key="1">
    <source>
        <dbReference type="EMBL" id="AGB16828.1"/>
    </source>
</evidence>
<dbReference type="RefSeq" id="WP_015301439.1">
    <property type="nucleotide sequence ID" value="NC_019964.1"/>
</dbReference>
<reference evidence="1" key="1">
    <citation type="submission" date="2011-09" db="EMBL/GenBank/DDBJ databases">
        <title>Complete sequence of Halovivax ruber XH-70.</title>
        <authorList>
            <consortium name="US DOE Joint Genome Institute"/>
            <person name="Lucas S."/>
            <person name="Han J."/>
            <person name="Lapidus A."/>
            <person name="Cheng J.-F."/>
            <person name="Goodwin L."/>
            <person name="Pitluck S."/>
            <person name="Peters L."/>
            <person name="Mikhailova N."/>
            <person name="Davenport K."/>
            <person name="Detter J.C."/>
            <person name="Han C."/>
            <person name="Tapia R."/>
            <person name="Land M."/>
            <person name="Hauser L."/>
            <person name="Kyrpides N."/>
            <person name="Ivanova N."/>
            <person name="Pagani I."/>
            <person name="Sproer C."/>
            <person name="Anderson I."/>
            <person name="Woyke T."/>
        </authorList>
    </citation>
    <scope>NUCLEOTIDE SEQUENCE</scope>
    <source>
        <strain evidence="1">XH-70</strain>
    </source>
</reference>